<feature type="compositionally biased region" description="Low complexity" evidence="1">
    <location>
        <begin position="802"/>
        <end position="812"/>
    </location>
</feature>
<feature type="region of interest" description="Disordered" evidence="1">
    <location>
        <begin position="205"/>
        <end position="261"/>
    </location>
</feature>
<dbReference type="OrthoDB" id="5404004at2759"/>
<dbReference type="EMBL" id="AMWN01000003">
    <property type="protein sequence ID" value="EXJ90415.1"/>
    <property type="molecule type" value="Genomic_DNA"/>
</dbReference>
<dbReference type="eggNOG" id="ENOG502SD0J">
    <property type="taxonomic scope" value="Eukaryota"/>
</dbReference>
<evidence type="ECO:0000313" key="3">
    <source>
        <dbReference type="Proteomes" id="UP000019484"/>
    </source>
</evidence>
<feature type="region of interest" description="Disordered" evidence="1">
    <location>
        <begin position="752"/>
        <end position="996"/>
    </location>
</feature>
<feature type="compositionally biased region" description="Basic and acidic residues" evidence="1">
    <location>
        <begin position="920"/>
        <end position="973"/>
    </location>
</feature>
<feature type="region of interest" description="Disordered" evidence="1">
    <location>
        <begin position="597"/>
        <end position="645"/>
    </location>
</feature>
<reference evidence="2 3" key="1">
    <citation type="submission" date="2013-03" db="EMBL/GenBank/DDBJ databases">
        <title>The Genome Sequence of Capronia coronata CBS 617.96.</title>
        <authorList>
            <consortium name="The Broad Institute Genomics Platform"/>
            <person name="Cuomo C."/>
            <person name="de Hoog S."/>
            <person name="Gorbushina A."/>
            <person name="Walker B."/>
            <person name="Young S.K."/>
            <person name="Zeng Q."/>
            <person name="Gargeya S."/>
            <person name="Fitzgerald M."/>
            <person name="Haas B."/>
            <person name="Abouelleil A."/>
            <person name="Allen A.W."/>
            <person name="Alvarado L."/>
            <person name="Arachchi H.M."/>
            <person name="Berlin A.M."/>
            <person name="Chapman S.B."/>
            <person name="Gainer-Dewar J."/>
            <person name="Goldberg J."/>
            <person name="Griggs A."/>
            <person name="Gujja S."/>
            <person name="Hansen M."/>
            <person name="Howarth C."/>
            <person name="Imamovic A."/>
            <person name="Ireland A."/>
            <person name="Larimer J."/>
            <person name="McCowan C."/>
            <person name="Murphy C."/>
            <person name="Pearson M."/>
            <person name="Poon T.W."/>
            <person name="Priest M."/>
            <person name="Roberts A."/>
            <person name="Saif S."/>
            <person name="Shea T."/>
            <person name="Sisk P."/>
            <person name="Sykes S."/>
            <person name="Wortman J."/>
            <person name="Nusbaum C."/>
            <person name="Birren B."/>
        </authorList>
    </citation>
    <scope>NUCLEOTIDE SEQUENCE [LARGE SCALE GENOMIC DNA]</scope>
    <source>
        <strain evidence="2 3">CBS 617.96</strain>
    </source>
</reference>
<feature type="compositionally biased region" description="Polar residues" evidence="1">
    <location>
        <begin position="16"/>
        <end position="26"/>
    </location>
</feature>
<protein>
    <submittedName>
        <fullName evidence="2">Uncharacterized protein</fullName>
    </submittedName>
</protein>
<evidence type="ECO:0000313" key="2">
    <source>
        <dbReference type="EMBL" id="EXJ90415.1"/>
    </source>
</evidence>
<feature type="compositionally biased region" description="Polar residues" evidence="1">
    <location>
        <begin position="619"/>
        <end position="631"/>
    </location>
</feature>
<gene>
    <name evidence="2" type="ORF">A1O1_03516</name>
</gene>
<name>W9YL83_9EURO</name>
<dbReference type="Proteomes" id="UP000019484">
    <property type="component" value="Unassembled WGS sequence"/>
</dbReference>
<feature type="region of interest" description="Disordered" evidence="1">
    <location>
        <begin position="507"/>
        <end position="540"/>
    </location>
</feature>
<dbReference type="RefSeq" id="XP_007722609.1">
    <property type="nucleotide sequence ID" value="XM_007724419.1"/>
</dbReference>
<feature type="region of interest" description="Disordered" evidence="1">
    <location>
        <begin position="1"/>
        <end position="93"/>
    </location>
</feature>
<proteinExistence type="predicted"/>
<feature type="region of interest" description="Disordered" evidence="1">
    <location>
        <begin position="314"/>
        <end position="464"/>
    </location>
</feature>
<feature type="compositionally biased region" description="Polar residues" evidence="1">
    <location>
        <begin position="763"/>
        <end position="775"/>
    </location>
</feature>
<feature type="compositionally biased region" description="Polar residues" evidence="1">
    <location>
        <begin position="433"/>
        <end position="449"/>
    </location>
</feature>
<organism evidence="2 3">
    <name type="scientific">Capronia coronata CBS 617.96</name>
    <dbReference type="NCBI Taxonomy" id="1182541"/>
    <lineage>
        <taxon>Eukaryota</taxon>
        <taxon>Fungi</taxon>
        <taxon>Dikarya</taxon>
        <taxon>Ascomycota</taxon>
        <taxon>Pezizomycotina</taxon>
        <taxon>Eurotiomycetes</taxon>
        <taxon>Chaetothyriomycetidae</taxon>
        <taxon>Chaetothyriales</taxon>
        <taxon>Herpotrichiellaceae</taxon>
        <taxon>Capronia</taxon>
    </lineage>
</organism>
<comment type="caution">
    <text evidence="2">The sequence shown here is derived from an EMBL/GenBank/DDBJ whole genome shotgun (WGS) entry which is preliminary data.</text>
</comment>
<dbReference type="HOGENOM" id="CLU_310791_0_0_1"/>
<feature type="compositionally biased region" description="Basic residues" evidence="1">
    <location>
        <begin position="1"/>
        <end position="15"/>
    </location>
</feature>
<feature type="compositionally biased region" description="Low complexity" evidence="1">
    <location>
        <begin position="334"/>
        <end position="348"/>
    </location>
</feature>
<feature type="compositionally biased region" description="Low complexity" evidence="1">
    <location>
        <begin position="605"/>
        <end position="618"/>
    </location>
</feature>
<feature type="region of interest" description="Disordered" evidence="1">
    <location>
        <begin position="690"/>
        <end position="739"/>
    </location>
</feature>
<accession>W9YL83</accession>
<dbReference type="GeneID" id="19158408"/>
<evidence type="ECO:0000256" key="1">
    <source>
        <dbReference type="SAM" id="MobiDB-lite"/>
    </source>
</evidence>
<feature type="compositionally biased region" description="Polar residues" evidence="1">
    <location>
        <begin position="208"/>
        <end position="221"/>
    </location>
</feature>
<keyword evidence="3" id="KW-1185">Reference proteome</keyword>
<feature type="compositionally biased region" description="Basic and acidic residues" evidence="1">
    <location>
        <begin position="222"/>
        <end position="245"/>
    </location>
</feature>
<sequence length="1038" mass="113983">MPTKWLSRRHRHPASHNHSNSYSAPNYRQDFDFPFQEQSSSVFSGPGRNRAVVTSRPVDIRPTTAGAPTGRRRQRAPVPATRPETSDNHKPMPMQVSNVMLRSDDGLIGLAFGSPSHPPQSFCTPSMESVPLELNPTLRHNHPSPDKSAQMQSRKWRKLGSLFKSREAVVRRDEVPPGPTIGLPTGLVMLDKSPTSQSRILDAHKLQPIQSDSRQGDTPSSLDKKPAANLEVPEKMGIKSGDDMISRPSTATDANIQSELHRRPPLPKLELEIPTEPLDRFSVMFRNLPAATRSSSLLARRSKTLRSLKSFEDIAPMTGPDKDNYMPHSTTESLTPLMPPRLLTTPTRARSPAGCKYSLFPTTSSTPVKNPGHGATLENGGRGRSQLKRSMTSPARLSPMQDHFAAAKPKPLNLLKRTSSSEHVDTKSGVNGRISNEQIVSSPEDNTASTDREAPWSSTHSFQSSLSSATTVDEIFFDIKSFRDSKGVEDGQFVMTRPASAAIHLARTRSKRAGPTYRIRRPEDAPSDEVDEPSTPLPPPMPSATLSVISAGTTKHTSVNTAYFDEAIAAVELLTSPTATAESERILPITFASPRPGIFAHKEPSGAAPSTDTSSPSARNQSTDPLTSHANLTREEVGQLIPSPVTEVREDLSQYSASEYTVTPSSTPVPPHTQPEAKIRALVSPQIAAAKRVDRPIDDSPTIPQGPPSLRHTPTGTSSPASADDKPPPVPTKDAKYIPLSKYAAKNTVFKIEQAGITPTRPLRTNTDSSFNVSHPPQAATPGNKERSATLPSSLRPPRPPAEASSPSSALRGLEKTVPPPPSSRSNPRSAQPAPIKAEVAVARTISLSRKQSARVHVPGPKLGVRRAEAAARQQRRHSHQQKRSESEPPKPSMMGGHRHRRTGSRSVSKDKIMSFIRGEQSDSDKEKERQREREREKERARLQIEKQVAIREKAKEKEREKEREKEKDRSRETPVVTRIHDNDDDDSNDLSPQTRKWEMIDKSKWEILEKKAYSPVVVQAQRGHRPGLSVGVVVEDV</sequence>
<feature type="compositionally biased region" description="Polar residues" evidence="1">
    <location>
        <begin position="247"/>
        <end position="258"/>
    </location>
</feature>
<dbReference type="STRING" id="1182541.W9YL83"/>
<feature type="compositionally biased region" description="Low complexity" evidence="1">
    <location>
        <begin position="824"/>
        <end position="835"/>
    </location>
</feature>
<dbReference type="AlphaFoldDB" id="W9YL83"/>